<reference evidence="1 2" key="1">
    <citation type="submission" date="2016-01" db="EMBL/GenBank/DDBJ databases">
        <authorList>
            <person name="Manzoor S."/>
        </authorList>
    </citation>
    <scope>NUCLEOTIDE SEQUENCE [LARGE SCALE GENOMIC DNA]</scope>
    <source>
        <strain evidence="1">Methanoculleus sp MAB1</strain>
    </source>
</reference>
<accession>A0A0X3BPU2</accession>
<protein>
    <submittedName>
        <fullName evidence="1">Uncharacterized protein</fullName>
    </submittedName>
</protein>
<organism evidence="1 2">
    <name type="scientific">Methanoculleus bourgensis</name>
    <dbReference type="NCBI Taxonomy" id="83986"/>
    <lineage>
        <taxon>Archaea</taxon>
        <taxon>Methanobacteriati</taxon>
        <taxon>Methanobacteriota</taxon>
        <taxon>Stenosarchaea group</taxon>
        <taxon>Methanomicrobia</taxon>
        <taxon>Methanomicrobiales</taxon>
        <taxon>Methanomicrobiaceae</taxon>
        <taxon>Methanoculleus</taxon>
    </lineage>
</organism>
<proteinExistence type="predicted"/>
<gene>
    <name evidence="1" type="ORF">MMAB1_2736</name>
</gene>
<evidence type="ECO:0000313" key="1">
    <source>
        <dbReference type="EMBL" id="CVK33949.1"/>
    </source>
</evidence>
<evidence type="ECO:0000313" key="2">
    <source>
        <dbReference type="Proteomes" id="UP000069850"/>
    </source>
</evidence>
<dbReference type="KEGG" id="mema:MMAB1_2736"/>
<dbReference type="EMBL" id="LT158599">
    <property type="protein sequence ID" value="CVK33949.1"/>
    <property type="molecule type" value="Genomic_DNA"/>
</dbReference>
<dbReference type="AlphaFoldDB" id="A0A0X3BPU2"/>
<dbReference type="Proteomes" id="UP000069850">
    <property type="component" value="Chromosome 1"/>
</dbReference>
<name>A0A0X3BPU2_9EURY</name>
<sequence length="67" mass="7608">MPFIVPVKKQSNRMKDPLQGTQSRYAEYRMKAKPPMNLTIAVAVKYAKGRRGKRGVENLGYVVGNLR</sequence>